<evidence type="ECO:0000313" key="1">
    <source>
        <dbReference type="EMBL" id="EQC34439.1"/>
    </source>
</evidence>
<gene>
    <name evidence="1" type="ORF">SDRG_08208</name>
</gene>
<organism evidence="1 2">
    <name type="scientific">Saprolegnia diclina (strain VS20)</name>
    <dbReference type="NCBI Taxonomy" id="1156394"/>
    <lineage>
        <taxon>Eukaryota</taxon>
        <taxon>Sar</taxon>
        <taxon>Stramenopiles</taxon>
        <taxon>Oomycota</taxon>
        <taxon>Saprolegniomycetes</taxon>
        <taxon>Saprolegniales</taxon>
        <taxon>Saprolegniaceae</taxon>
        <taxon>Saprolegnia</taxon>
    </lineage>
</organism>
<name>T0Q979_SAPDV</name>
<evidence type="ECO:0000313" key="2">
    <source>
        <dbReference type="Proteomes" id="UP000030762"/>
    </source>
</evidence>
<sequence length="230" mass="25155">MVVLQAIHCLDTTDDVLSFLDAVPAGVRDASLNALVTLLTANANLWPVADTFNLLEMDILTVARALPSFRKVWVNENSAILKFCRRMTLSPTTVVHANVCAPDLQANFGSWVRNIVSLAIFADGRPLNASALQENLAACARLKALAINWDSAGDAELNVLLALIATSRPRLTVLHLDPMMDSELQRCEGLLKWLVQPNARAFKLNRVDFCSPRSQALDARSALVDDASYD</sequence>
<protein>
    <submittedName>
        <fullName evidence="1">Uncharacterized protein</fullName>
    </submittedName>
</protein>
<keyword evidence="2" id="KW-1185">Reference proteome</keyword>
<dbReference type="InParanoid" id="T0Q979"/>
<dbReference type="Proteomes" id="UP000030762">
    <property type="component" value="Unassembled WGS sequence"/>
</dbReference>
<proteinExistence type="predicted"/>
<accession>T0Q979</accession>
<dbReference type="AlphaFoldDB" id="T0Q979"/>
<dbReference type="EMBL" id="JH767155">
    <property type="protein sequence ID" value="EQC34439.1"/>
    <property type="molecule type" value="Genomic_DNA"/>
</dbReference>
<reference evidence="1 2" key="1">
    <citation type="submission" date="2012-04" db="EMBL/GenBank/DDBJ databases">
        <title>The Genome Sequence of Saprolegnia declina VS20.</title>
        <authorList>
            <consortium name="The Broad Institute Genome Sequencing Platform"/>
            <person name="Russ C."/>
            <person name="Nusbaum C."/>
            <person name="Tyler B."/>
            <person name="van West P."/>
            <person name="Dieguez-Uribeondo J."/>
            <person name="de Bruijn I."/>
            <person name="Tripathy S."/>
            <person name="Jiang R."/>
            <person name="Young S.K."/>
            <person name="Zeng Q."/>
            <person name="Gargeya S."/>
            <person name="Fitzgerald M."/>
            <person name="Haas B."/>
            <person name="Abouelleil A."/>
            <person name="Alvarado L."/>
            <person name="Arachchi H.M."/>
            <person name="Berlin A."/>
            <person name="Chapman S.B."/>
            <person name="Goldberg J."/>
            <person name="Griggs A."/>
            <person name="Gujja S."/>
            <person name="Hansen M."/>
            <person name="Howarth C."/>
            <person name="Imamovic A."/>
            <person name="Larimer J."/>
            <person name="McCowen C."/>
            <person name="Montmayeur A."/>
            <person name="Murphy C."/>
            <person name="Neiman D."/>
            <person name="Pearson M."/>
            <person name="Priest M."/>
            <person name="Roberts A."/>
            <person name="Saif S."/>
            <person name="Shea T."/>
            <person name="Sisk P."/>
            <person name="Sykes S."/>
            <person name="Wortman J."/>
            <person name="Nusbaum C."/>
            <person name="Birren B."/>
        </authorList>
    </citation>
    <scope>NUCLEOTIDE SEQUENCE [LARGE SCALE GENOMIC DNA]</scope>
    <source>
        <strain evidence="1 2">VS20</strain>
    </source>
</reference>
<dbReference type="VEuPathDB" id="FungiDB:SDRG_08208"/>
<dbReference type="GeneID" id="19948935"/>
<dbReference type="RefSeq" id="XP_008612301.1">
    <property type="nucleotide sequence ID" value="XM_008614079.1"/>
</dbReference>